<dbReference type="GO" id="GO:0071260">
    <property type="term" value="P:cellular response to mechanical stimulus"/>
    <property type="evidence" value="ECO:0007669"/>
    <property type="project" value="TreeGrafter"/>
</dbReference>
<dbReference type="PANTHER" id="PTHR13167:SF25">
    <property type="entry name" value="PIEZO-TYPE MECHANOSENSITIVE ION CHANNEL COMPONENT"/>
    <property type="match status" value="1"/>
</dbReference>
<dbReference type="GO" id="GO:0042391">
    <property type="term" value="P:regulation of membrane potential"/>
    <property type="evidence" value="ECO:0007669"/>
    <property type="project" value="TreeGrafter"/>
</dbReference>
<dbReference type="InterPro" id="IPR027272">
    <property type="entry name" value="Piezo"/>
</dbReference>
<dbReference type="GO" id="GO:0005886">
    <property type="term" value="C:plasma membrane"/>
    <property type="evidence" value="ECO:0007669"/>
    <property type="project" value="TreeGrafter"/>
</dbReference>
<dbReference type="GO" id="GO:0050982">
    <property type="term" value="P:detection of mechanical stimulus"/>
    <property type="evidence" value="ECO:0007669"/>
    <property type="project" value="TreeGrafter"/>
</dbReference>
<name>A0A914UN42_9BILA</name>
<proteinExistence type="predicted"/>
<evidence type="ECO:0000256" key="1">
    <source>
        <dbReference type="SAM" id="MobiDB-lite"/>
    </source>
</evidence>
<dbReference type="AlphaFoldDB" id="A0A914UN42"/>
<accession>A0A914UN42</accession>
<dbReference type="PANTHER" id="PTHR13167">
    <property type="entry name" value="PIEZO-TYPE MECHANOSENSITIVE ION CHANNEL COMPONENT"/>
    <property type="match status" value="1"/>
</dbReference>
<organism evidence="2 3">
    <name type="scientific">Plectus sambesii</name>
    <dbReference type="NCBI Taxonomy" id="2011161"/>
    <lineage>
        <taxon>Eukaryota</taxon>
        <taxon>Metazoa</taxon>
        <taxon>Ecdysozoa</taxon>
        <taxon>Nematoda</taxon>
        <taxon>Chromadorea</taxon>
        <taxon>Plectida</taxon>
        <taxon>Plectina</taxon>
        <taxon>Plectoidea</taxon>
        <taxon>Plectidae</taxon>
        <taxon>Plectus</taxon>
    </lineage>
</organism>
<protein>
    <submittedName>
        <fullName evidence="3">Uncharacterized protein</fullName>
    </submittedName>
</protein>
<dbReference type="GO" id="GO:0005261">
    <property type="term" value="F:monoatomic cation channel activity"/>
    <property type="evidence" value="ECO:0007669"/>
    <property type="project" value="TreeGrafter"/>
</dbReference>
<sequence length="205" mass="22809">MYYSAIDSVDDDRNSTVRPRSVVLEETKKSAPAKRAGDYYMFEYDPELDEMKAPIDSYAPEVQPGAGETGRLNPAQLMHTAMTKDMDMTATLASAAAAELKPEGDERMIVAVSTVEVIPAQATVRERQGPPFVVDEEVNLDPKQEEPSSGGILHKILNAGRFVVKLLEGTLDWLAAFFNRRSRDHRYVAFVLSREKTKLKEQMGA</sequence>
<dbReference type="Proteomes" id="UP000887566">
    <property type="component" value="Unplaced"/>
</dbReference>
<evidence type="ECO:0000313" key="2">
    <source>
        <dbReference type="Proteomes" id="UP000887566"/>
    </source>
</evidence>
<feature type="region of interest" description="Disordered" evidence="1">
    <location>
        <begin position="1"/>
        <end position="31"/>
    </location>
</feature>
<dbReference type="GO" id="GO:0008381">
    <property type="term" value="F:mechanosensitive monoatomic ion channel activity"/>
    <property type="evidence" value="ECO:0007669"/>
    <property type="project" value="InterPro"/>
</dbReference>
<reference evidence="3" key="1">
    <citation type="submission" date="2022-11" db="UniProtKB">
        <authorList>
            <consortium name="WormBaseParasite"/>
        </authorList>
    </citation>
    <scope>IDENTIFICATION</scope>
</reference>
<dbReference type="WBParaSite" id="PSAMB.scaffold10968size3703.g33765.t1">
    <property type="protein sequence ID" value="PSAMB.scaffold10968size3703.g33765.t1"/>
    <property type="gene ID" value="PSAMB.scaffold10968size3703.g33765"/>
</dbReference>
<keyword evidence="2" id="KW-1185">Reference proteome</keyword>
<evidence type="ECO:0000313" key="3">
    <source>
        <dbReference type="WBParaSite" id="PSAMB.scaffold10968size3703.g33765.t1"/>
    </source>
</evidence>